<proteinExistence type="inferred from homology"/>
<feature type="non-terminal residue" evidence="8">
    <location>
        <position position="1"/>
    </location>
</feature>
<dbReference type="AlphaFoldDB" id="A0AAW0WF60"/>
<evidence type="ECO:0000259" key="7">
    <source>
        <dbReference type="Pfam" id="PF18018"/>
    </source>
</evidence>
<dbReference type="GO" id="GO:0006271">
    <property type="term" value="P:DNA strand elongation involved in DNA replication"/>
    <property type="evidence" value="ECO:0007669"/>
    <property type="project" value="TreeGrafter"/>
</dbReference>
<evidence type="ECO:0000256" key="2">
    <source>
        <dbReference type="ARBA" id="ARBA00006035"/>
    </source>
</evidence>
<dbReference type="InterPro" id="IPR024826">
    <property type="entry name" value="DNA_pol_delta/II_ssu"/>
</dbReference>
<dbReference type="CDD" id="cd07387">
    <property type="entry name" value="MPP_PolD2_C"/>
    <property type="match status" value="1"/>
</dbReference>
<keyword evidence="4" id="KW-0235">DNA replication</keyword>
<comment type="caution">
    <text evidence="8">The sequence shown here is derived from an EMBL/GenBank/DDBJ whole genome shotgun (WGS) entry which is preliminary data.</text>
</comment>
<evidence type="ECO:0000259" key="6">
    <source>
        <dbReference type="Pfam" id="PF04042"/>
    </source>
</evidence>
<dbReference type="PANTHER" id="PTHR10416:SF0">
    <property type="entry name" value="DNA POLYMERASE DELTA SUBUNIT 2"/>
    <property type="match status" value="1"/>
</dbReference>
<protein>
    <recommendedName>
        <fullName evidence="3">DNA polymerase delta subunit 2</fullName>
    </recommendedName>
</protein>
<dbReference type="PANTHER" id="PTHR10416">
    <property type="entry name" value="DNA POLYMERASE DELTA SUBUNIT 2"/>
    <property type="match status" value="1"/>
</dbReference>
<dbReference type="FunFam" id="3.60.21.50:FF:000002">
    <property type="entry name" value="DNA polymerase delta small subunit"/>
    <property type="match status" value="1"/>
</dbReference>
<dbReference type="InterPro" id="IPR041863">
    <property type="entry name" value="PolD2_C"/>
</dbReference>
<dbReference type="Gene3D" id="3.60.21.50">
    <property type="match status" value="1"/>
</dbReference>
<dbReference type="FunFam" id="2.40.50.430:FF:000001">
    <property type="entry name" value="DNA polymerase delta subunit 2"/>
    <property type="match status" value="1"/>
</dbReference>
<evidence type="ECO:0000256" key="4">
    <source>
        <dbReference type="ARBA" id="ARBA00022705"/>
    </source>
</evidence>
<gene>
    <name evidence="8" type="ORF">OTU49_010194</name>
</gene>
<reference evidence="8 9" key="1">
    <citation type="journal article" date="2024" name="BMC Genomics">
        <title>Genome assembly of redclaw crayfish (Cherax quadricarinatus) provides insights into its immune adaptation and hypoxia tolerance.</title>
        <authorList>
            <person name="Liu Z."/>
            <person name="Zheng J."/>
            <person name="Li H."/>
            <person name="Fang K."/>
            <person name="Wang S."/>
            <person name="He J."/>
            <person name="Zhou D."/>
            <person name="Weng S."/>
            <person name="Chi M."/>
            <person name="Gu Z."/>
            <person name="He J."/>
            <person name="Li F."/>
            <person name="Wang M."/>
        </authorList>
    </citation>
    <scope>NUCLEOTIDE SEQUENCE [LARGE SCALE GENOMIC DNA]</scope>
    <source>
        <strain evidence="8">ZL_2023a</strain>
    </source>
</reference>
<feature type="domain" description="DNA polymerase alpha/delta/epsilon subunit B" evidence="6">
    <location>
        <begin position="227"/>
        <end position="428"/>
    </location>
</feature>
<organism evidence="8 9">
    <name type="scientific">Cherax quadricarinatus</name>
    <name type="common">Australian red claw crayfish</name>
    <dbReference type="NCBI Taxonomy" id="27406"/>
    <lineage>
        <taxon>Eukaryota</taxon>
        <taxon>Metazoa</taxon>
        <taxon>Ecdysozoa</taxon>
        <taxon>Arthropoda</taxon>
        <taxon>Crustacea</taxon>
        <taxon>Multicrustacea</taxon>
        <taxon>Malacostraca</taxon>
        <taxon>Eumalacostraca</taxon>
        <taxon>Eucarida</taxon>
        <taxon>Decapoda</taxon>
        <taxon>Pleocyemata</taxon>
        <taxon>Astacidea</taxon>
        <taxon>Parastacoidea</taxon>
        <taxon>Parastacidae</taxon>
        <taxon>Cherax</taxon>
    </lineage>
</organism>
<evidence type="ECO:0000313" key="9">
    <source>
        <dbReference type="Proteomes" id="UP001445076"/>
    </source>
</evidence>
<name>A0AAW0WF60_CHEQU</name>
<dbReference type="EMBL" id="JARKIK010000079">
    <property type="protein sequence ID" value="KAK8726293.1"/>
    <property type="molecule type" value="Genomic_DNA"/>
</dbReference>
<dbReference type="Pfam" id="PF18018">
    <property type="entry name" value="DNA_pol_D_N"/>
    <property type="match status" value="1"/>
</dbReference>
<evidence type="ECO:0000313" key="8">
    <source>
        <dbReference type="EMBL" id="KAK8726293.1"/>
    </source>
</evidence>
<dbReference type="GO" id="GO:0003677">
    <property type="term" value="F:DNA binding"/>
    <property type="evidence" value="ECO:0007669"/>
    <property type="project" value="InterPro"/>
</dbReference>
<dbReference type="GO" id="GO:1902969">
    <property type="term" value="P:mitotic DNA replication"/>
    <property type="evidence" value="ECO:0007669"/>
    <property type="project" value="UniProtKB-ARBA"/>
</dbReference>
<dbReference type="InterPro" id="IPR040663">
    <property type="entry name" value="DNA_pol_D_N"/>
</dbReference>
<keyword evidence="9" id="KW-1185">Reference proteome</keyword>
<feature type="domain" description="DNA polymerase delta subunit OB-fold" evidence="7">
    <location>
        <begin position="80"/>
        <end position="207"/>
    </location>
</feature>
<comment type="subcellular location">
    <subcellularLocation>
        <location evidence="1">Nucleus</location>
    </subcellularLocation>
</comment>
<accession>A0AAW0WF60</accession>
<evidence type="ECO:0000256" key="1">
    <source>
        <dbReference type="ARBA" id="ARBA00004123"/>
    </source>
</evidence>
<comment type="similarity">
    <text evidence="2">Belongs to the DNA polymerase delta/II small subunit family.</text>
</comment>
<dbReference type="Proteomes" id="UP001445076">
    <property type="component" value="Unassembled WGS sequence"/>
</dbReference>
<dbReference type="Gene3D" id="2.40.50.430">
    <property type="match status" value="1"/>
</dbReference>
<dbReference type="InterPro" id="IPR007185">
    <property type="entry name" value="DNA_pol_a/d/e_bsu"/>
</dbReference>
<dbReference type="Pfam" id="PF04042">
    <property type="entry name" value="DNA_pol_E_B"/>
    <property type="match status" value="1"/>
</dbReference>
<keyword evidence="5" id="KW-0539">Nucleus</keyword>
<evidence type="ECO:0000256" key="5">
    <source>
        <dbReference type="ARBA" id="ARBA00023242"/>
    </source>
</evidence>
<dbReference type="GO" id="GO:0043625">
    <property type="term" value="C:delta DNA polymerase complex"/>
    <property type="evidence" value="ECO:0007669"/>
    <property type="project" value="TreeGrafter"/>
</dbReference>
<sequence length="487" mass="53912">QQTITESVFSTCAEFYIITKFRGILKSDMILEGCRGSTGSEDLLSVPREERRQTAVRETVSYHNLCKKYLLWGSKDVTRQYCNMYAARLTKMTPKVQARAATVWGDASLKQLHELSEMCGKCFIIGTLFKRQELKPSILKEISEEHHLMPQPVAEKYVSSEDEIILEDEVQRIQLAGNIDVANLVTGLVCAVLGKEGDGGKFIVEDICFTGLPAPVPRQIIEEDRYVLIVSGLELSSSVDSLLILELLVDYVSGHLGHSEEQAAVARISRMIIAGNSVSSTKGEKDKPDKVKLVKELDDILTQIASVCPVDVMPGEFDPANHVMPQQPLHRCMFPKAAVYTSMQSVTNPYECEIGGRAFIGMSGQNVKDISRCSTIEDPLDVMERLCDWGHLAPSAPDTLTAYPYYNEEPFVMDLCPDVMFTGNQEAYSTRIMEAEDGHKVTLVSVPRFNSTGTCALVNLRSLECQPLAFSADSSDINISSGQEAEK</sequence>
<evidence type="ECO:0000256" key="3">
    <source>
        <dbReference type="ARBA" id="ARBA00017588"/>
    </source>
</evidence>